<sequence>MKAEQINNLFKEAIKLYHVSDHVDSPMPDIQSKSQFEQLLFHKNWIDTVQWHLEDLIRDPKIAPETIVALKRRIDASNQHRTDKVEEIDEYLYKSIEGVTLNPNARLNSETPAWLLDRMSILQLKIYHFQEQLNRSEIDENHKISVTTKLSILLIQEQDLAQSYDELIEDLEAGKKYMKLYKQMKMYNDPNLNPVLYKKND</sequence>
<protein>
    <submittedName>
        <fullName evidence="1">DUF4254 domain-containing protein</fullName>
    </submittedName>
</protein>
<keyword evidence="2" id="KW-1185">Reference proteome</keyword>
<proteinExistence type="predicted"/>
<evidence type="ECO:0000313" key="1">
    <source>
        <dbReference type="EMBL" id="MFC3810152.1"/>
    </source>
</evidence>
<dbReference type="Pfam" id="PF14063">
    <property type="entry name" value="DUF4254"/>
    <property type="match status" value="1"/>
</dbReference>
<name>A0ABV7YTI0_9BACT</name>
<reference evidence="2" key="1">
    <citation type="journal article" date="2019" name="Int. J. Syst. Evol. Microbiol.">
        <title>The Global Catalogue of Microorganisms (GCM) 10K type strain sequencing project: providing services to taxonomists for standard genome sequencing and annotation.</title>
        <authorList>
            <consortium name="The Broad Institute Genomics Platform"/>
            <consortium name="The Broad Institute Genome Sequencing Center for Infectious Disease"/>
            <person name="Wu L."/>
            <person name="Ma J."/>
        </authorList>
    </citation>
    <scope>NUCLEOTIDE SEQUENCE [LARGE SCALE GENOMIC DNA]</scope>
    <source>
        <strain evidence="2">CECT 7956</strain>
    </source>
</reference>
<accession>A0ABV7YTI0</accession>
<organism evidence="1 2">
    <name type="scientific">Lacihabitans lacunae</name>
    <dbReference type="NCBI Taxonomy" id="1028214"/>
    <lineage>
        <taxon>Bacteria</taxon>
        <taxon>Pseudomonadati</taxon>
        <taxon>Bacteroidota</taxon>
        <taxon>Cytophagia</taxon>
        <taxon>Cytophagales</taxon>
        <taxon>Leadbetterellaceae</taxon>
        <taxon>Lacihabitans</taxon>
    </lineage>
</organism>
<evidence type="ECO:0000313" key="2">
    <source>
        <dbReference type="Proteomes" id="UP001595616"/>
    </source>
</evidence>
<dbReference type="EMBL" id="JBHRYQ010000001">
    <property type="protein sequence ID" value="MFC3810152.1"/>
    <property type="molecule type" value="Genomic_DNA"/>
</dbReference>
<dbReference type="Proteomes" id="UP001595616">
    <property type="component" value="Unassembled WGS sequence"/>
</dbReference>
<comment type="caution">
    <text evidence="1">The sequence shown here is derived from an EMBL/GenBank/DDBJ whole genome shotgun (WGS) entry which is preliminary data.</text>
</comment>
<gene>
    <name evidence="1" type="ORF">ACFOOI_05770</name>
</gene>
<dbReference type="RefSeq" id="WP_379836026.1">
    <property type="nucleotide sequence ID" value="NZ_JBHRYQ010000001.1"/>
</dbReference>
<dbReference type="InterPro" id="IPR025350">
    <property type="entry name" value="DUF4254"/>
</dbReference>